<dbReference type="InterPro" id="IPR041916">
    <property type="entry name" value="Anti_sigma_zinc_sf"/>
</dbReference>
<evidence type="ECO:0000259" key="4">
    <source>
        <dbReference type="Pfam" id="PF13490"/>
    </source>
</evidence>
<dbReference type="InterPro" id="IPR027383">
    <property type="entry name" value="Znf_put"/>
</dbReference>
<evidence type="ECO:0000256" key="2">
    <source>
        <dbReference type="ARBA" id="ARBA00023163"/>
    </source>
</evidence>
<keyword evidence="3" id="KW-1133">Transmembrane helix</keyword>
<name>A0A372GCZ7_9ACTN</name>
<proteinExistence type="predicted"/>
<gene>
    <name evidence="5" type="ORF">D0T12_22955</name>
</gene>
<keyword evidence="1" id="KW-0805">Transcription regulation</keyword>
<reference evidence="5 6" key="1">
    <citation type="submission" date="2018-08" db="EMBL/GenBank/DDBJ databases">
        <title>Actinomadura spongicola sp. nov., isolated from marine sponge Leucetta chagosensis.</title>
        <authorList>
            <person name="Li L."/>
            <person name="Lin H.W."/>
        </authorList>
    </citation>
    <scope>NUCLEOTIDE SEQUENCE [LARGE SCALE GENOMIC DNA]</scope>
    <source>
        <strain evidence="5 6">LHW52907</strain>
    </source>
</reference>
<keyword evidence="6" id="KW-1185">Reference proteome</keyword>
<sequence>MTSRIEHTDIGAYALGLLEEDDRRAFETHLAQCASCAEELGEMSGMAEALSGLGEFTGATEGVDREIEVGGATGAAEAASATASERPPAEVIDLLRRERRSDRRRRRGTYVIGAAAAAALIGTGVTVGAGLGGDGLPARGHGHGPAQALVVSGERHTGSDARTGVNGLVGLSSVGWGTHVGLELKGVRGPLRCRLEAVSRTGERTVVTAWQVPVKGYGVPGSPEPLITHGGTPIQRKDLDRFEVRIEGGGTLLTIPI</sequence>
<dbReference type="Gene3D" id="1.10.10.1320">
    <property type="entry name" value="Anti-sigma factor, zinc-finger domain"/>
    <property type="match status" value="1"/>
</dbReference>
<evidence type="ECO:0000256" key="1">
    <source>
        <dbReference type="ARBA" id="ARBA00023015"/>
    </source>
</evidence>
<dbReference type="AlphaFoldDB" id="A0A372GCZ7"/>
<evidence type="ECO:0000313" key="5">
    <source>
        <dbReference type="EMBL" id="RFS83052.1"/>
    </source>
</evidence>
<dbReference type="OrthoDB" id="5185837at2"/>
<evidence type="ECO:0000256" key="3">
    <source>
        <dbReference type="SAM" id="Phobius"/>
    </source>
</evidence>
<accession>A0A372GCZ7</accession>
<feature type="domain" description="Putative zinc-finger" evidence="4">
    <location>
        <begin position="10"/>
        <end position="37"/>
    </location>
</feature>
<dbReference type="Proteomes" id="UP000262882">
    <property type="component" value="Unassembled WGS sequence"/>
</dbReference>
<keyword evidence="3" id="KW-0472">Membrane</keyword>
<comment type="caution">
    <text evidence="5">The sequence shown here is derived from an EMBL/GenBank/DDBJ whole genome shotgun (WGS) entry which is preliminary data.</text>
</comment>
<keyword evidence="2" id="KW-0804">Transcription</keyword>
<feature type="transmembrane region" description="Helical" evidence="3">
    <location>
        <begin position="109"/>
        <end position="131"/>
    </location>
</feature>
<keyword evidence="3" id="KW-0812">Transmembrane</keyword>
<evidence type="ECO:0000313" key="6">
    <source>
        <dbReference type="Proteomes" id="UP000262882"/>
    </source>
</evidence>
<organism evidence="5 6">
    <name type="scientific">Actinomadura spongiicola</name>
    <dbReference type="NCBI Taxonomy" id="2303421"/>
    <lineage>
        <taxon>Bacteria</taxon>
        <taxon>Bacillati</taxon>
        <taxon>Actinomycetota</taxon>
        <taxon>Actinomycetes</taxon>
        <taxon>Streptosporangiales</taxon>
        <taxon>Thermomonosporaceae</taxon>
        <taxon>Actinomadura</taxon>
    </lineage>
</organism>
<dbReference type="RefSeq" id="WP_117401749.1">
    <property type="nucleotide sequence ID" value="NZ_QVNQ01000007.1"/>
</dbReference>
<dbReference type="Pfam" id="PF13490">
    <property type="entry name" value="zf-HC2"/>
    <property type="match status" value="1"/>
</dbReference>
<dbReference type="EMBL" id="QVNQ01000007">
    <property type="protein sequence ID" value="RFS83052.1"/>
    <property type="molecule type" value="Genomic_DNA"/>
</dbReference>
<protein>
    <submittedName>
        <fullName evidence="5">Zf-HC2 domain-containing protein</fullName>
    </submittedName>
</protein>